<feature type="binding site" evidence="2">
    <location>
        <begin position="71"/>
        <end position="74"/>
    </location>
    <ligand>
        <name>CoA</name>
        <dbReference type="ChEBI" id="CHEBI:57287"/>
    </ligand>
</feature>
<dbReference type="InterPro" id="IPR050483">
    <property type="entry name" value="CoA-transferase_III_domain"/>
</dbReference>
<dbReference type="PANTHER" id="PTHR48207">
    <property type="entry name" value="SUCCINATE--HYDROXYMETHYLGLUTARATE COA-TRANSFERASE"/>
    <property type="match status" value="1"/>
</dbReference>
<dbReference type="Proteomes" id="UP000589036">
    <property type="component" value="Unassembled WGS sequence"/>
</dbReference>
<dbReference type="GO" id="GO:0033611">
    <property type="term" value="P:oxalate catabolic process"/>
    <property type="evidence" value="ECO:0007669"/>
    <property type="project" value="UniProtKB-UniRule"/>
</dbReference>
<dbReference type="InterPro" id="IPR003673">
    <property type="entry name" value="CoA-Trfase_fam_III"/>
</dbReference>
<dbReference type="AlphaFoldDB" id="A0A852TV98"/>
<reference evidence="4 5" key="1">
    <citation type="submission" date="2020-07" db="EMBL/GenBank/DDBJ databases">
        <title>Sequencing the genomes of 1000 actinobacteria strains.</title>
        <authorList>
            <person name="Klenk H.-P."/>
        </authorList>
    </citation>
    <scope>NUCLEOTIDE SEQUENCE [LARGE SCALE GENOMIC DNA]</scope>
    <source>
        <strain evidence="4 5">CXB654</strain>
    </source>
</reference>
<gene>
    <name evidence="2" type="primary">frc</name>
    <name evidence="4" type="ORF">HDA32_002337</name>
</gene>
<comment type="pathway">
    <text evidence="2">Metabolic intermediate degradation; oxalate degradation; CO(2) and formate from oxalate: step 1/2.</text>
</comment>
<sequence>MTKALEGVRVLDMTHVQSGPSATQILAWLGADVLKVEAPSGDITRRQLRDLPDVDSLYFTMLNSNKRSITLNTKSEQGKEIFLELVRRSDVLVENFAPGALDRMGFTWEVLQQANPRLVYASIKGFGPGAYADFKAYEVIAQAMGGSMSTTGFEEGPPLATGAQIGDSGTGMHTVAGILAALLQRTGTGRGQRVEVAMQDSVLNLCRVKLRDQQRLTHGPLAEYPNEDFGDEVPRSGNASGGGQPGWAVRTAPGGPNDYVYVIIQPPGWAPITQLIGRPELATDPDWATPEARLNKLDKAFALIEEWSMQLPKWDVLAALNEHNIPCGPILSTREIIDDPTLNDNGVVVTVPHPERGSYKTVGLPMRLSDSPADIESSPLLGEHNDDVYGRELGMSADDLATLKTNGVI</sequence>
<feature type="binding site" evidence="2">
    <location>
        <begin position="95"/>
        <end position="97"/>
    </location>
    <ligand>
        <name>CoA</name>
        <dbReference type="ChEBI" id="CHEBI:57287"/>
    </ligand>
</feature>
<dbReference type="Pfam" id="PF02515">
    <property type="entry name" value="CoA_transf_3"/>
    <property type="match status" value="1"/>
</dbReference>
<evidence type="ECO:0000313" key="5">
    <source>
        <dbReference type="Proteomes" id="UP000589036"/>
    </source>
</evidence>
<keyword evidence="1 2" id="KW-0808">Transferase</keyword>
<feature type="binding site" evidence="2">
    <location>
        <begin position="242"/>
        <end position="244"/>
    </location>
    <ligand>
        <name>substrate</name>
    </ligand>
</feature>
<evidence type="ECO:0000313" key="4">
    <source>
        <dbReference type="EMBL" id="NYE47217.1"/>
    </source>
</evidence>
<dbReference type="InterPro" id="IPR023606">
    <property type="entry name" value="CoA-Trfase_III_dom_1_sf"/>
</dbReference>
<dbReference type="SUPFAM" id="SSF89796">
    <property type="entry name" value="CoA-transferase family III (CaiB/BaiF)"/>
    <property type="match status" value="1"/>
</dbReference>
<dbReference type="InterPro" id="IPR044855">
    <property type="entry name" value="CoA-Trfase_III_dom3_sf"/>
</dbReference>
<evidence type="ECO:0000256" key="1">
    <source>
        <dbReference type="ARBA" id="ARBA00022679"/>
    </source>
</evidence>
<feature type="binding site" evidence="2">
    <location>
        <position position="103"/>
    </location>
    <ligand>
        <name>CoA</name>
        <dbReference type="ChEBI" id="CHEBI:57287"/>
    </ligand>
</feature>
<comment type="function">
    <text evidence="2">Involved in the catabolism of oxalate and in the adapatation to low pH via the induction of the oxalate-dependent acid tolerance response (ATR). Catalyzes the transfer of the CoA moiety from formyl-CoA to oxalate.</text>
</comment>
<feature type="binding site" evidence="2">
    <location>
        <begin position="17"/>
        <end position="18"/>
    </location>
    <ligand>
        <name>CoA</name>
        <dbReference type="ChEBI" id="CHEBI:57287"/>
    </ligand>
</feature>
<dbReference type="RefSeq" id="WP_179643208.1">
    <property type="nucleotide sequence ID" value="NZ_BAAAYY010000009.1"/>
</dbReference>
<dbReference type="EC" id="2.8.3.16" evidence="2"/>
<comment type="caution">
    <text evidence="4">The sequence shown here is derived from an EMBL/GenBank/DDBJ whole genome shotgun (WGS) entry which is preliminary data.</text>
</comment>
<comment type="similarity">
    <text evidence="2">Belongs to the CoA-transferase III family. Frc subfamily.</text>
</comment>
<evidence type="ECO:0000256" key="3">
    <source>
        <dbReference type="SAM" id="MobiDB-lite"/>
    </source>
</evidence>
<name>A0A852TV98_9ACTN</name>
<dbReference type="NCBIfam" id="NF003809">
    <property type="entry name" value="PRK05398.1"/>
    <property type="match status" value="1"/>
</dbReference>
<dbReference type="Gene3D" id="3.30.1540.10">
    <property type="entry name" value="formyl-coa transferase, domain 3"/>
    <property type="match status" value="1"/>
</dbReference>
<comment type="caution">
    <text evidence="2">Lacks conserved residue(s) required for the propagation of feature annotation.</text>
</comment>
<dbReference type="GO" id="GO:0033608">
    <property type="term" value="F:formyl-CoA transferase activity"/>
    <property type="evidence" value="ECO:0007669"/>
    <property type="project" value="UniProtKB-EC"/>
</dbReference>
<dbReference type="UniPathway" id="UPA00540">
    <property type="reaction ID" value="UER00598"/>
</dbReference>
<feature type="active site" description="Nucleophile" evidence="2">
    <location>
        <position position="167"/>
    </location>
</feature>
<comment type="subunit">
    <text evidence="2">Homodimer.</text>
</comment>
<accession>A0A852TV98</accession>
<evidence type="ECO:0000256" key="2">
    <source>
        <dbReference type="HAMAP-Rule" id="MF_00742"/>
    </source>
</evidence>
<keyword evidence="5" id="KW-1185">Reference proteome</keyword>
<comment type="catalytic activity">
    <reaction evidence="2">
        <text>formyl-CoA + oxalate = oxalyl-CoA + formate</text>
        <dbReference type="Rhea" id="RHEA:16545"/>
        <dbReference type="ChEBI" id="CHEBI:15740"/>
        <dbReference type="ChEBI" id="CHEBI:30623"/>
        <dbReference type="ChEBI" id="CHEBI:57376"/>
        <dbReference type="ChEBI" id="CHEBI:57388"/>
        <dbReference type="EC" id="2.8.3.16"/>
    </reaction>
</comment>
<dbReference type="PANTHER" id="PTHR48207:SF3">
    <property type="entry name" value="SUCCINATE--HYDROXYMETHYLGLUTARATE COA-TRANSFERASE"/>
    <property type="match status" value="1"/>
</dbReference>
<dbReference type="InterPro" id="IPR017659">
    <property type="entry name" value="Formyl_CoA_transfer"/>
</dbReference>
<proteinExistence type="inferred from homology"/>
<organism evidence="4 5">
    <name type="scientific">Spinactinospora alkalitolerans</name>
    <dbReference type="NCBI Taxonomy" id="687207"/>
    <lineage>
        <taxon>Bacteria</taxon>
        <taxon>Bacillati</taxon>
        <taxon>Actinomycetota</taxon>
        <taxon>Actinomycetes</taxon>
        <taxon>Streptosporangiales</taxon>
        <taxon>Nocardiopsidaceae</taxon>
        <taxon>Spinactinospora</taxon>
    </lineage>
</organism>
<dbReference type="Gene3D" id="3.40.50.10540">
    <property type="entry name" value="Crotonobetainyl-coa:carnitine coa-transferase, domain 1"/>
    <property type="match status" value="1"/>
</dbReference>
<protein>
    <recommendedName>
        <fullName evidence="2">Formyl-CoA:oxalate CoA-transferase</fullName>
        <shortName evidence="2">FCOCT</shortName>
        <ecNumber evidence="2">2.8.3.16</ecNumber>
    </recommendedName>
    <alternativeName>
        <fullName evidence="2">Formyl-coenzyme A transferase</fullName>
        <shortName evidence="2">Formyl-CoA transferase</shortName>
    </alternativeName>
</protein>
<dbReference type="NCBIfam" id="TIGR03253">
    <property type="entry name" value="oxalate_frc"/>
    <property type="match status" value="1"/>
</dbReference>
<dbReference type="EMBL" id="JACCCC010000001">
    <property type="protein sequence ID" value="NYE47217.1"/>
    <property type="molecule type" value="Genomic_DNA"/>
</dbReference>
<feature type="region of interest" description="Disordered" evidence="3">
    <location>
        <begin position="220"/>
        <end position="250"/>
    </location>
</feature>
<feature type="binding site" evidence="2">
    <location>
        <begin position="135"/>
        <end position="138"/>
    </location>
    <ligand>
        <name>CoA</name>
        <dbReference type="ChEBI" id="CHEBI:57287"/>
    </ligand>
</feature>
<dbReference type="HAMAP" id="MF_00742">
    <property type="entry name" value="Formyl_CoA_transfer"/>
    <property type="match status" value="1"/>
</dbReference>